<organism evidence="2 3">
    <name type="scientific">Coniochaeta ligniaria NRRL 30616</name>
    <dbReference type="NCBI Taxonomy" id="1408157"/>
    <lineage>
        <taxon>Eukaryota</taxon>
        <taxon>Fungi</taxon>
        <taxon>Dikarya</taxon>
        <taxon>Ascomycota</taxon>
        <taxon>Pezizomycotina</taxon>
        <taxon>Sordariomycetes</taxon>
        <taxon>Sordariomycetidae</taxon>
        <taxon>Coniochaetales</taxon>
        <taxon>Coniochaetaceae</taxon>
        <taxon>Coniochaeta</taxon>
    </lineage>
</organism>
<dbReference type="InParanoid" id="A0A1J7IYE6"/>
<proteinExistence type="predicted"/>
<evidence type="ECO:0000313" key="2">
    <source>
        <dbReference type="EMBL" id="OIW32526.1"/>
    </source>
</evidence>
<sequence>MNRRCKFCAGLSISHLVELAEKEFVSRNFPKEAYYRHHESFSDLERSASGGCDLCQLILDCFKGAEHEYTWPREWKGSDSDLDTSMYAAAKALDVSDVKISIEADQCFSGDKIEHVRVFDTLVVQVGIDEESHRDPEGDAEYDDSLQALPALLLTLRVPRDKVTLVRGFQIGRIQVEASLGSEVYFELAKNWLERCRTNHSACNSNEPPELPTRVIDVGLAKDSTNLRILSSQGLRAEYLALSHCWGGRITPVLTTETLAVFKEALPYAELSPNFQDAITIARRLGFRYLWIDSLCIIQDSRADWEHESGRMAAVYGDATLTISAMASSASNVGILTPRPSSESVPMPTTLPLFLGNDRPEVVMVERADPEEESLDTLYHKGPLSGRGWTLQESILSRRHLYFGARQIYWKCPDSLQSADGICARFKAPDKEYKAISHVMHAKHAQQEKDDMLDKSALLREYYELVQDYSRRRLTQESDKLPAFSCLARRFQDALAAQYVAGLWSTDLERGLLWKQEVRFCRHVTSYRAPSWSWAVTDALIVFDQGGPFPPSSLKMKILEYNVVPRNDEEPFGEIQSGYLVVEGVTTVLIRSLQEGNLLALNTAVGGADFDEPARDQTINGDSSGSLYMFWTTDDYGDSYHIAAHNKPSGERLSQFKLEAFSEEQYTLFLVYADDMTEGPAECLILRQVTNQADNTFERVGRANFWDPPMGWLMSWERRTLTLV</sequence>
<feature type="domain" description="Heterokaryon incompatibility" evidence="1">
    <location>
        <begin position="239"/>
        <end position="393"/>
    </location>
</feature>
<protein>
    <submittedName>
        <fullName evidence="2">HET-domain-containing protein</fullName>
    </submittedName>
</protein>
<dbReference type="Pfam" id="PF06985">
    <property type="entry name" value="HET"/>
    <property type="match status" value="1"/>
</dbReference>
<keyword evidence="3" id="KW-1185">Reference proteome</keyword>
<reference evidence="2 3" key="1">
    <citation type="submission" date="2016-10" db="EMBL/GenBank/DDBJ databases">
        <title>Draft genome sequence of Coniochaeta ligniaria NRRL30616, a lignocellulolytic fungus for bioabatement of inhibitors in plant biomass hydrolysates.</title>
        <authorList>
            <consortium name="DOE Joint Genome Institute"/>
            <person name="Jimenez D.J."/>
            <person name="Hector R.E."/>
            <person name="Riley R."/>
            <person name="Sun H."/>
            <person name="Grigoriev I.V."/>
            <person name="Van Elsas J.D."/>
            <person name="Nichols N.N."/>
        </authorList>
    </citation>
    <scope>NUCLEOTIDE SEQUENCE [LARGE SCALE GENOMIC DNA]</scope>
    <source>
        <strain evidence="2 3">NRRL 30616</strain>
    </source>
</reference>
<accession>A0A1J7IYE6</accession>
<dbReference type="AlphaFoldDB" id="A0A1J7IYE6"/>
<gene>
    <name evidence="2" type="ORF">CONLIGDRAFT_273237</name>
</gene>
<dbReference type="EMBL" id="KV875095">
    <property type="protein sequence ID" value="OIW32526.1"/>
    <property type="molecule type" value="Genomic_DNA"/>
</dbReference>
<dbReference type="OrthoDB" id="5362512at2759"/>
<dbReference type="PANTHER" id="PTHR33112">
    <property type="entry name" value="DOMAIN PROTEIN, PUTATIVE-RELATED"/>
    <property type="match status" value="1"/>
</dbReference>
<name>A0A1J7IYE6_9PEZI</name>
<dbReference type="STRING" id="1408157.A0A1J7IYE6"/>
<dbReference type="Proteomes" id="UP000182658">
    <property type="component" value="Unassembled WGS sequence"/>
</dbReference>
<dbReference type="InterPro" id="IPR010730">
    <property type="entry name" value="HET"/>
</dbReference>
<evidence type="ECO:0000313" key="3">
    <source>
        <dbReference type="Proteomes" id="UP000182658"/>
    </source>
</evidence>
<dbReference type="PANTHER" id="PTHR33112:SF16">
    <property type="entry name" value="HETEROKARYON INCOMPATIBILITY DOMAIN-CONTAINING PROTEIN"/>
    <property type="match status" value="1"/>
</dbReference>
<evidence type="ECO:0000259" key="1">
    <source>
        <dbReference type="Pfam" id="PF06985"/>
    </source>
</evidence>